<feature type="non-terminal residue" evidence="1">
    <location>
        <position position="141"/>
    </location>
</feature>
<accession>A0ABT4VSL0</accession>
<reference evidence="1" key="1">
    <citation type="submission" date="2022-11" db="EMBL/GenBank/DDBJ databases">
        <title>Hoeflea poritis sp. nov., isolated from scleractinian coral Porites lutea.</title>
        <authorList>
            <person name="Zhang G."/>
            <person name="Wei Q."/>
            <person name="Cai L."/>
        </authorList>
    </citation>
    <scope>NUCLEOTIDE SEQUENCE</scope>
    <source>
        <strain evidence="1">E7-10</strain>
    </source>
</reference>
<name>A0ABT4VSL0_9HYPH</name>
<evidence type="ECO:0000313" key="1">
    <source>
        <dbReference type="EMBL" id="MDA4847693.1"/>
    </source>
</evidence>
<dbReference type="EMBL" id="JAPJZH010000014">
    <property type="protein sequence ID" value="MDA4847693.1"/>
    <property type="molecule type" value="Genomic_DNA"/>
</dbReference>
<protein>
    <submittedName>
        <fullName evidence="1">Uncharacterized protein</fullName>
    </submittedName>
</protein>
<dbReference type="Proteomes" id="UP001148313">
    <property type="component" value="Unassembled WGS sequence"/>
</dbReference>
<gene>
    <name evidence="1" type="ORF">OOZ53_20200</name>
</gene>
<dbReference type="RefSeq" id="WP_271091528.1">
    <property type="nucleotide sequence ID" value="NZ_JAPJZH010000014.1"/>
</dbReference>
<comment type="caution">
    <text evidence="1">The sequence shown here is derived from an EMBL/GenBank/DDBJ whole genome shotgun (WGS) entry which is preliminary data.</text>
</comment>
<sequence>MHSRFSVTNFAIHFSGFVVRQIALGLIAVATVAVFFTGISSAAPEAGDQVTIPEGSFPTASGRGNASYEYGLDLPGYRGLEPKIELRYDSARKTKRQGLYQGWLGYGWGVDGYDVVERVSEGRGLAYYDDTKDVFLLNGYE</sequence>
<evidence type="ECO:0000313" key="2">
    <source>
        <dbReference type="Proteomes" id="UP001148313"/>
    </source>
</evidence>
<proteinExistence type="predicted"/>
<organism evidence="1 2">
    <name type="scientific">Hoeflea poritis</name>
    <dbReference type="NCBI Taxonomy" id="2993659"/>
    <lineage>
        <taxon>Bacteria</taxon>
        <taxon>Pseudomonadati</taxon>
        <taxon>Pseudomonadota</taxon>
        <taxon>Alphaproteobacteria</taxon>
        <taxon>Hyphomicrobiales</taxon>
        <taxon>Rhizobiaceae</taxon>
        <taxon>Hoeflea</taxon>
    </lineage>
</organism>
<keyword evidence="2" id="KW-1185">Reference proteome</keyword>